<dbReference type="PANTHER" id="PTHR43765">
    <property type="entry name" value="2-DEHYDROPANTOATE 2-REDUCTASE-RELATED"/>
    <property type="match status" value="1"/>
</dbReference>
<evidence type="ECO:0000256" key="6">
    <source>
        <dbReference type="ARBA" id="ARBA00022857"/>
    </source>
</evidence>
<dbReference type="SUPFAM" id="SSF51735">
    <property type="entry name" value="NAD(P)-binding Rossmann-fold domains"/>
    <property type="match status" value="1"/>
</dbReference>
<evidence type="ECO:0000256" key="9">
    <source>
        <dbReference type="ARBA" id="ARBA00048793"/>
    </source>
</evidence>
<dbReference type="NCBIfam" id="TIGR00745">
    <property type="entry name" value="apbA_panE"/>
    <property type="match status" value="1"/>
</dbReference>
<sequence>MKIAIAGSGALGSGFGAMLYRQGYDVTLIDGWEPQAKAVIQEGLHIDINGKNHHLNMTMYQHNDIPQDAQFDVIFLFTKAMQLQDMLEHIKAHIHDNTIMVCTMNGLKHERLIQHYVDESRIVRGVTTWTAGLESPGHTHLMGAGPVEIGALVPKGQANVDVVYELLDQSGLNPHKSEQLQQSIWKKICVNGTANALCTILECRLSNLNESDYAKQLIYKITQEIVQVATVDGVHLNGDEVYNYLIDLNEKVGPHYPSMYQDLINNNRLTEIDYINGAVAQLGKEHHIDAPVNQFVANMVHAKEQQRHAK</sequence>
<comment type="catalytic activity">
    <reaction evidence="9 10">
        <text>(R)-pantoate + NADP(+) = 2-dehydropantoate + NADPH + H(+)</text>
        <dbReference type="Rhea" id="RHEA:16233"/>
        <dbReference type="ChEBI" id="CHEBI:11561"/>
        <dbReference type="ChEBI" id="CHEBI:15378"/>
        <dbReference type="ChEBI" id="CHEBI:15980"/>
        <dbReference type="ChEBI" id="CHEBI:57783"/>
        <dbReference type="ChEBI" id="CHEBI:58349"/>
        <dbReference type="EC" id="1.1.1.169"/>
    </reaction>
</comment>
<evidence type="ECO:0000313" key="15">
    <source>
        <dbReference type="Proteomes" id="UP000238153"/>
    </source>
</evidence>
<dbReference type="InterPro" id="IPR013332">
    <property type="entry name" value="KPR_N"/>
</dbReference>
<evidence type="ECO:0000313" key="16">
    <source>
        <dbReference type="Proteomes" id="UP001269271"/>
    </source>
</evidence>
<reference evidence="13 16" key="2">
    <citation type="submission" date="2023-08" db="EMBL/GenBank/DDBJ databases">
        <title>Genomic surveillance of Staphylococcus haemolyticus neonatal outbreak in southern France.</title>
        <authorList>
            <person name="Magnan C."/>
            <person name="Morsli M."/>
            <person name="Thiery B."/>
            <person name="Salipante F."/>
            <person name="Attar J."/>
            <person name="Massimo D.M."/>
            <person name="Ory J."/>
            <person name="Pantel A."/>
            <person name="Lavigne J.-P."/>
        </authorList>
    </citation>
    <scope>NUCLEOTIDE SEQUENCE [LARGE SCALE GENOMIC DNA]</scope>
    <source>
        <strain evidence="13 16">NSH026</strain>
    </source>
</reference>
<dbReference type="PANTHER" id="PTHR43765:SF2">
    <property type="entry name" value="2-DEHYDROPANTOATE 2-REDUCTASE"/>
    <property type="match status" value="1"/>
</dbReference>
<dbReference type="InterPro" id="IPR050838">
    <property type="entry name" value="Ketopantoate_reductase"/>
</dbReference>
<dbReference type="STRING" id="1283.ShL2_00514"/>
<accession>A0A2A1KD71</accession>
<comment type="pathway">
    <text evidence="2 10">Cofactor biosynthesis; (R)-pantothenate biosynthesis; (R)-pantoate from 3-methyl-2-oxobutanoate: step 2/2.</text>
</comment>
<dbReference type="Pfam" id="PF02558">
    <property type="entry name" value="ApbA"/>
    <property type="match status" value="1"/>
</dbReference>
<keyword evidence="5 10" id="KW-0566">Pantothenate biosynthesis</keyword>
<evidence type="ECO:0000259" key="12">
    <source>
        <dbReference type="Pfam" id="PF08546"/>
    </source>
</evidence>
<dbReference type="SUPFAM" id="SSF48179">
    <property type="entry name" value="6-phosphogluconate dehydrogenase C-terminal domain-like"/>
    <property type="match status" value="1"/>
</dbReference>
<keyword evidence="7 10" id="KW-0560">Oxidoreductase</keyword>
<evidence type="ECO:0000313" key="14">
    <source>
        <dbReference type="EMBL" id="PPJ73115.1"/>
    </source>
</evidence>
<dbReference type="InterPro" id="IPR036291">
    <property type="entry name" value="NAD(P)-bd_dom_sf"/>
</dbReference>
<organism evidence="14 15">
    <name type="scientific">Staphylococcus haemolyticus</name>
    <dbReference type="NCBI Taxonomy" id="1283"/>
    <lineage>
        <taxon>Bacteria</taxon>
        <taxon>Bacillati</taxon>
        <taxon>Bacillota</taxon>
        <taxon>Bacilli</taxon>
        <taxon>Bacillales</taxon>
        <taxon>Staphylococcaceae</taxon>
        <taxon>Staphylococcus</taxon>
    </lineage>
</organism>
<protein>
    <recommendedName>
        <fullName evidence="4 10">2-dehydropantoate 2-reductase</fullName>
        <ecNumber evidence="10">1.1.1.169</ecNumber>
    </recommendedName>
    <alternativeName>
        <fullName evidence="10">Ketopantoate reductase</fullName>
    </alternativeName>
</protein>
<name>A0A2A1KD71_STAHA</name>
<evidence type="ECO:0000256" key="4">
    <source>
        <dbReference type="ARBA" id="ARBA00019465"/>
    </source>
</evidence>
<dbReference type="UniPathway" id="UPA00028">
    <property type="reaction ID" value="UER00004"/>
</dbReference>
<dbReference type="EMBL" id="PGWX01000357">
    <property type="protein sequence ID" value="PPJ73115.1"/>
    <property type="molecule type" value="Genomic_DNA"/>
</dbReference>
<dbReference type="GO" id="GO:0015940">
    <property type="term" value="P:pantothenate biosynthetic process"/>
    <property type="evidence" value="ECO:0007669"/>
    <property type="project" value="UniProtKB-UniPathway"/>
</dbReference>
<comment type="caution">
    <text evidence="14">The sequence shown here is derived from an EMBL/GenBank/DDBJ whole genome shotgun (WGS) entry which is preliminary data.</text>
</comment>
<dbReference type="InterPro" id="IPR013328">
    <property type="entry name" value="6PGD_dom2"/>
</dbReference>
<evidence type="ECO:0000256" key="3">
    <source>
        <dbReference type="ARBA" id="ARBA00007870"/>
    </source>
</evidence>
<comment type="similarity">
    <text evidence="3 10">Belongs to the ketopantoate reductase family.</text>
</comment>
<dbReference type="KEGG" id="shh:ShL2_00514"/>
<evidence type="ECO:0000256" key="2">
    <source>
        <dbReference type="ARBA" id="ARBA00004994"/>
    </source>
</evidence>
<proteinExistence type="inferred from homology"/>
<dbReference type="InterPro" id="IPR013752">
    <property type="entry name" value="KPA_reductase"/>
</dbReference>
<feature type="domain" description="Ketopantoate reductase N-terminal" evidence="11">
    <location>
        <begin position="3"/>
        <end position="152"/>
    </location>
</feature>
<comment type="catalytic activity">
    <reaction evidence="8">
        <text>6-phospho-D-gluconate + NADP(+) = D-ribulose 5-phosphate + CO2 + NADPH</text>
        <dbReference type="Rhea" id="RHEA:10116"/>
        <dbReference type="ChEBI" id="CHEBI:16526"/>
        <dbReference type="ChEBI" id="CHEBI:57783"/>
        <dbReference type="ChEBI" id="CHEBI:58121"/>
        <dbReference type="ChEBI" id="CHEBI:58349"/>
        <dbReference type="ChEBI" id="CHEBI:58759"/>
        <dbReference type="EC" id="1.1.1.44"/>
    </reaction>
</comment>
<dbReference type="GeneID" id="93780011"/>
<gene>
    <name evidence="14" type="ORF">CV019_09960</name>
    <name evidence="13" type="ORF">RO950_01205</name>
</gene>
<dbReference type="GO" id="GO:0050661">
    <property type="term" value="F:NADP binding"/>
    <property type="evidence" value="ECO:0007669"/>
    <property type="project" value="TreeGrafter"/>
</dbReference>
<comment type="function">
    <text evidence="1 10">Catalyzes the NADPH-dependent reduction of ketopantoate into pantoic acid.</text>
</comment>
<dbReference type="Pfam" id="PF08546">
    <property type="entry name" value="ApbA_C"/>
    <property type="match status" value="1"/>
</dbReference>
<dbReference type="RefSeq" id="WP_016930758.1">
    <property type="nucleotide sequence ID" value="NZ_BKAY01000007.1"/>
</dbReference>
<dbReference type="Gene3D" id="3.40.50.720">
    <property type="entry name" value="NAD(P)-binding Rossmann-like Domain"/>
    <property type="match status" value="1"/>
</dbReference>
<keyword evidence="16" id="KW-1185">Reference proteome</keyword>
<dbReference type="GO" id="GO:0004616">
    <property type="term" value="F:phosphogluconate dehydrogenase (decarboxylating) activity"/>
    <property type="evidence" value="ECO:0007669"/>
    <property type="project" value="UniProtKB-EC"/>
</dbReference>
<evidence type="ECO:0000259" key="11">
    <source>
        <dbReference type="Pfam" id="PF02558"/>
    </source>
</evidence>
<evidence type="ECO:0000256" key="5">
    <source>
        <dbReference type="ARBA" id="ARBA00022655"/>
    </source>
</evidence>
<keyword evidence="6 10" id="KW-0521">NADP</keyword>
<reference evidence="14 15" key="1">
    <citation type="submission" date="2017-11" db="EMBL/GenBank/DDBJ databases">
        <authorList>
            <person name="Founou R.C."/>
            <person name="Founou L."/>
            <person name="Allam M."/>
            <person name="Ismail A."/>
            <person name="Essack S.Y."/>
        </authorList>
    </citation>
    <scope>NUCLEOTIDE SEQUENCE [LARGE SCALE GENOMIC DNA]</scope>
    <source>
        <strain evidence="14 15">G811N2B1</strain>
    </source>
</reference>
<dbReference type="GO" id="GO:0008677">
    <property type="term" value="F:2-dehydropantoate 2-reductase activity"/>
    <property type="evidence" value="ECO:0007669"/>
    <property type="project" value="UniProtKB-EC"/>
</dbReference>
<dbReference type="EC" id="1.1.1.169" evidence="10"/>
<evidence type="ECO:0000313" key="13">
    <source>
        <dbReference type="EMBL" id="MDT4285639.1"/>
    </source>
</evidence>
<dbReference type="Proteomes" id="UP001269271">
    <property type="component" value="Unassembled WGS sequence"/>
</dbReference>
<dbReference type="InterPro" id="IPR003710">
    <property type="entry name" value="ApbA"/>
</dbReference>
<dbReference type="Gene3D" id="1.10.1040.10">
    <property type="entry name" value="N-(1-d-carboxylethyl)-l-norvaline Dehydrogenase, domain 2"/>
    <property type="match status" value="1"/>
</dbReference>
<feature type="domain" description="Ketopantoate reductase C-terminal" evidence="12">
    <location>
        <begin position="180"/>
        <end position="304"/>
    </location>
</feature>
<evidence type="ECO:0000256" key="1">
    <source>
        <dbReference type="ARBA" id="ARBA00002919"/>
    </source>
</evidence>
<dbReference type="EMBL" id="JAVSOO010000002">
    <property type="protein sequence ID" value="MDT4285639.1"/>
    <property type="molecule type" value="Genomic_DNA"/>
</dbReference>
<dbReference type="Proteomes" id="UP000238153">
    <property type="component" value="Unassembled WGS sequence"/>
</dbReference>
<dbReference type="GO" id="GO:0005737">
    <property type="term" value="C:cytoplasm"/>
    <property type="evidence" value="ECO:0007669"/>
    <property type="project" value="TreeGrafter"/>
</dbReference>
<evidence type="ECO:0000256" key="8">
    <source>
        <dbReference type="ARBA" id="ARBA00048640"/>
    </source>
</evidence>
<dbReference type="NCBIfam" id="NF005088">
    <property type="entry name" value="PRK06522.1-2"/>
    <property type="match status" value="1"/>
</dbReference>
<dbReference type="FunFam" id="1.10.1040.10:FF:000017">
    <property type="entry name" value="2-dehydropantoate 2-reductase"/>
    <property type="match status" value="1"/>
</dbReference>
<evidence type="ECO:0000256" key="7">
    <source>
        <dbReference type="ARBA" id="ARBA00023002"/>
    </source>
</evidence>
<evidence type="ECO:0000256" key="10">
    <source>
        <dbReference type="RuleBase" id="RU362068"/>
    </source>
</evidence>
<dbReference type="InterPro" id="IPR008927">
    <property type="entry name" value="6-PGluconate_DH-like_C_sf"/>
</dbReference>
<dbReference type="AlphaFoldDB" id="A0A2A1KD71"/>